<protein>
    <recommendedName>
        <fullName evidence="5">Lipoprotein</fullName>
    </recommendedName>
</protein>
<evidence type="ECO:0000313" key="3">
    <source>
        <dbReference type="EMBL" id="VDC19443.1"/>
    </source>
</evidence>
<evidence type="ECO:0000256" key="2">
    <source>
        <dbReference type="SAM" id="SignalP"/>
    </source>
</evidence>
<keyword evidence="2" id="KW-0732">Signal</keyword>
<feature type="region of interest" description="Disordered" evidence="1">
    <location>
        <begin position="19"/>
        <end position="131"/>
    </location>
</feature>
<gene>
    <name evidence="3" type="ORF">FILTAD_00380</name>
</gene>
<dbReference type="Proteomes" id="UP000270468">
    <property type="component" value="Unassembled WGS sequence"/>
</dbReference>
<dbReference type="OrthoDB" id="2974788at2"/>
<evidence type="ECO:0000313" key="4">
    <source>
        <dbReference type="Proteomes" id="UP000270468"/>
    </source>
</evidence>
<feature type="chain" id="PRO_5038491255" description="Lipoprotein" evidence="2">
    <location>
        <begin position="21"/>
        <end position="131"/>
    </location>
</feature>
<feature type="compositionally biased region" description="Polar residues" evidence="1">
    <location>
        <begin position="107"/>
        <end position="118"/>
    </location>
</feature>
<proteinExistence type="predicted"/>
<evidence type="ECO:0000256" key="1">
    <source>
        <dbReference type="SAM" id="MobiDB-lite"/>
    </source>
</evidence>
<reference evidence="3 4" key="1">
    <citation type="submission" date="2018-11" db="EMBL/GenBank/DDBJ databases">
        <authorList>
            <person name="Criscuolo A."/>
        </authorList>
    </citation>
    <scope>NUCLEOTIDE SEQUENCE [LARGE SCALE GENOMIC DNA]</scope>
    <source>
        <strain evidence="3">ATB-66</strain>
    </source>
</reference>
<feature type="signal peptide" evidence="2">
    <location>
        <begin position="1"/>
        <end position="20"/>
    </location>
</feature>
<evidence type="ECO:0008006" key="5">
    <source>
        <dbReference type="Google" id="ProtNLM"/>
    </source>
</evidence>
<feature type="compositionally biased region" description="Basic and acidic residues" evidence="1">
    <location>
        <begin position="121"/>
        <end position="131"/>
    </location>
</feature>
<sequence>MLKKVIPIIFISGLVLTACGNDDAVPDNNETPMENMDDREKDWTPDADNKRGGADLDGIEEGQDNNGTEEGIINDNNGVNNGVINDDSDTMNGGTTNNGTDDGIIDENTTTPNESGNDTDMDQKDKNGNNR</sequence>
<dbReference type="EMBL" id="UXAV01000017">
    <property type="protein sequence ID" value="VDC19443.1"/>
    <property type="molecule type" value="Genomic_DNA"/>
</dbReference>
<dbReference type="PROSITE" id="PS51257">
    <property type="entry name" value="PROKAR_LIPOPROTEIN"/>
    <property type="match status" value="1"/>
</dbReference>
<feature type="compositionally biased region" description="Basic and acidic residues" evidence="1">
    <location>
        <begin position="36"/>
        <end position="54"/>
    </location>
</feature>
<name>A0A3P5WX41_9BACL</name>
<feature type="compositionally biased region" description="Low complexity" evidence="1">
    <location>
        <begin position="71"/>
        <end position="102"/>
    </location>
</feature>
<accession>A0A3P5WX41</accession>
<keyword evidence="4" id="KW-1185">Reference proteome</keyword>
<organism evidence="3 4">
    <name type="scientific">Filibacter tadaridae</name>
    <dbReference type="NCBI Taxonomy" id="2483811"/>
    <lineage>
        <taxon>Bacteria</taxon>
        <taxon>Bacillati</taxon>
        <taxon>Bacillota</taxon>
        <taxon>Bacilli</taxon>
        <taxon>Bacillales</taxon>
        <taxon>Caryophanaceae</taxon>
        <taxon>Filibacter</taxon>
    </lineage>
</organism>
<dbReference type="RefSeq" id="WP_124068820.1">
    <property type="nucleotide sequence ID" value="NZ_CBCRXF010000003.1"/>
</dbReference>
<dbReference type="AlphaFoldDB" id="A0A3P5WX41"/>